<dbReference type="GO" id="GO:0022857">
    <property type="term" value="F:transmembrane transporter activity"/>
    <property type="evidence" value="ECO:0007669"/>
    <property type="project" value="InterPro"/>
</dbReference>
<evidence type="ECO:0000256" key="2">
    <source>
        <dbReference type="ARBA" id="ARBA00022692"/>
    </source>
</evidence>
<keyword evidence="4 5" id="KW-0472">Membrane</keyword>
<dbReference type="EMBL" id="CAJFDH010000005">
    <property type="protein sequence ID" value="CAD5223299.1"/>
    <property type="molecule type" value="Genomic_DNA"/>
</dbReference>
<feature type="transmembrane region" description="Helical" evidence="5">
    <location>
        <begin position="182"/>
        <end position="202"/>
    </location>
</feature>
<accession>A0A811L6G0</accession>
<feature type="transmembrane region" description="Helical" evidence="5">
    <location>
        <begin position="79"/>
        <end position="98"/>
    </location>
</feature>
<gene>
    <name evidence="6" type="ORF">BOKJ2_LOCUS10074</name>
</gene>
<evidence type="ECO:0008006" key="8">
    <source>
        <dbReference type="Google" id="ProtNLM"/>
    </source>
</evidence>
<evidence type="ECO:0000256" key="4">
    <source>
        <dbReference type="ARBA" id="ARBA00023136"/>
    </source>
</evidence>
<dbReference type="EMBL" id="CAJFCW020000005">
    <property type="protein sequence ID" value="CAG9117465.1"/>
    <property type="molecule type" value="Genomic_DNA"/>
</dbReference>
<keyword evidence="2 5" id="KW-0812">Transmembrane</keyword>
<evidence type="ECO:0000256" key="5">
    <source>
        <dbReference type="SAM" id="Phobius"/>
    </source>
</evidence>
<dbReference type="Proteomes" id="UP000614601">
    <property type="component" value="Unassembled WGS sequence"/>
</dbReference>
<feature type="transmembrane region" description="Helical" evidence="5">
    <location>
        <begin position="7"/>
        <end position="33"/>
    </location>
</feature>
<keyword evidence="7" id="KW-1185">Reference proteome</keyword>
<dbReference type="GO" id="GO:0005765">
    <property type="term" value="C:lysosomal membrane"/>
    <property type="evidence" value="ECO:0007669"/>
    <property type="project" value="TreeGrafter"/>
</dbReference>
<name>A0A811L6G0_9BILA</name>
<dbReference type="PANTHER" id="PTHR23510:SF25">
    <property type="entry name" value="MFS DOMAIN-CONTAINING PROTEIN"/>
    <property type="match status" value="1"/>
</dbReference>
<proteinExistence type="predicted"/>
<sequence>MKTDWTSIYILTIVTFLGLFKIAAVNSATLWAYMKLIDPTVNTTFLGFINSVSSSTNLVMSFIAGVISDRLGDTKPCIIAGKCLWIVAIFSYFAIEVVPEQHKVSIIIMEMCFGFSMGLMSVSRTTMAMSSTVEDRPKAMSISSLAASSGIALGPALVLPCTLIPYPGIALAFGLHFNVYTAPMYIILGTTIVSIVLLVGWLDGTMKTVETSEVTVLAGSQDVLSGTQDTLNSTRGVLSSTQTTQSVDSTQVEYFTNGTAGTTSENGIVPAEHYRTVQNRRKRHGRFDKFAVFLCCLTRIAQSSTMLFMVNIGGPYMMTAFGWTSQQLITYNSMFHTLVGVLCAVVSISYLLNIAQRYITDRQAIVSSVFLSLLYYLITYPYSFLPNTIPYQVLDDNGTVIQPGCELKYKWCATTPQVNVYVYMTAKLVCFGIGMSLMMLNLDLLYSKILGNIRQGKMQGLFLISGDVFTIIGPTILT</sequence>
<evidence type="ECO:0000256" key="1">
    <source>
        <dbReference type="ARBA" id="ARBA00004141"/>
    </source>
</evidence>
<dbReference type="Pfam" id="PF07690">
    <property type="entry name" value="MFS_1"/>
    <property type="match status" value="1"/>
</dbReference>
<keyword evidence="3 5" id="KW-1133">Transmembrane helix</keyword>
<feature type="transmembrane region" description="Helical" evidence="5">
    <location>
        <begin position="420"/>
        <end position="440"/>
    </location>
</feature>
<comment type="subcellular location">
    <subcellularLocation>
        <location evidence="1">Membrane</location>
        <topology evidence="1">Multi-pass membrane protein</topology>
    </subcellularLocation>
</comment>
<dbReference type="Proteomes" id="UP000783686">
    <property type="component" value="Unassembled WGS sequence"/>
</dbReference>
<dbReference type="InterPro" id="IPR011701">
    <property type="entry name" value="MFS"/>
</dbReference>
<feature type="transmembrane region" description="Helical" evidence="5">
    <location>
        <begin position="45"/>
        <end position="67"/>
    </location>
</feature>
<dbReference type="InterPro" id="IPR051068">
    <property type="entry name" value="MFS_Domain-Containing_Protein"/>
</dbReference>
<comment type="caution">
    <text evidence="6">The sequence shown here is derived from an EMBL/GenBank/DDBJ whole genome shotgun (WGS) entry which is preliminary data.</text>
</comment>
<feature type="transmembrane region" description="Helical" evidence="5">
    <location>
        <begin position="104"/>
        <end position="122"/>
    </location>
</feature>
<dbReference type="OrthoDB" id="370281at2759"/>
<feature type="transmembrane region" description="Helical" evidence="5">
    <location>
        <begin position="460"/>
        <end position="477"/>
    </location>
</feature>
<organism evidence="6 7">
    <name type="scientific">Bursaphelenchus okinawaensis</name>
    <dbReference type="NCBI Taxonomy" id="465554"/>
    <lineage>
        <taxon>Eukaryota</taxon>
        <taxon>Metazoa</taxon>
        <taxon>Ecdysozoa</taxon>
        <taxon>Nematoda</taxon>
        <taxon>Chromadorea</taxon>
        <taxon>Rhabditida</taxon>
        <taxon>Tylenchina</taxon>
        <taxon>Tylenchomorpha</taxon>
        <taxon>Aphelenchoidea</taxon>
        <taxon>Aphelenchoididae</taxon>
        <taxon>Bursaphelenchus</taxon>
    </lineage>
</organism>
<dbReference type="Gene3D" id="1.20.1250.20">
    <property type="entry name" value="MFS general substrate transporter like domains"/>
    <property type="match status" value="1"/>
</dbReference>
<evidence type="ECO:0000313" key="7">
    <source>
        <dbReference type="Proteomes" id="UP000614601"/>
    </source>
</evidence>
<protein>
    <recommendedName>
        <fullName evidence="8">MFS domain-containing protein</fullName>
    </recommendedName>
</protein>
<feature type="transmembrane region" description="Helical" evidence="5">
    <location>
        <begin position="364"/>
        <end position="382"/>
    </location>
</feature>
<evidence type="ECO:0000256" key="3">
    <source>
        <dbReference type="ARBA" id="ARBA00022989"/>
    </source>
</evidence>
<dbReference type="SUPFAM" id="SSF103473">
    <property type="entry name" value="MFS general substrate transporter"/>
    <property type="match status" value="1"/>
</dbReference>
<reference evidence="6" key="1">
    <citation type="submission" date="2020-09" db="EMBL/GenBank/DDBJ databases">
        <authorList>
            <person name="Kikuchi T."/>
        </authorList>
    </citation>
    <scope>NUCLEOTIDE SEQUENCE</scope>
    <source>
        <strain evidence="6">SH1</strain>
    </source>
</reference>
<feature type="transmembrane region" description="Helical" evidence="5">
    <location>
        <begin position="142"/>
        <end position="166"/>
    </location>
</feature>
<dbReference type="PANTHER" id="PTHR23510">
    <property type="entry name" value="INNER MEMBRANE TRANSPORT PROTEIN YAJR"/>
    <property type="match status" value="1"/>
</dbReference>
<evidence type="ECO:0000313" key="6">
    <source>
        <dbReference type="EMBL" id="CAD5223299.1"/>
    </source>
</evidence>
<feature type="transmembrane region" description="Helical" evidence="5">
    <location>
        <begin position="333"/>
        <end position="352"/>
    </location>
</feature>
<dbReference type="AlphaFoldDB" id="A0A811L6G0"/>
<feature type="transmembrane region" description="Helical" evidence="5">
    <location>
        <begin position="290"/>
        <end position="313"/>
    </location>
</feature>
<dbReference type="InterPro" id="IPR036259">
    <property type="entry name" value="MFS_trans_sf"/>
</dbReference>